<comment type="caution">
    <text evidence="4">The sequence shown here is derived from an EMBL/GenBank/DDBJ whole genome shotgun (WGS) entry which is preliminary data.</text>
</comment>
<dbReference type="AlphaFoldDB" id="A0A845EU36"/>
<dbReference type="EC" id="3.1.2.-" evidence="4"/>
<dbReference type="InterPro" id="IPR050563">
    <property type="entry name" value="4-hydroxybenzoyl-CoA_TE"/>
</dbReference>
<accession>A0A845EU36</accession>
<gene>
    <name evidence="4" type="ORF">GLW07_01975</name>
</gene>
<dbReference type="Pfam" id="PF03061">
    <property type="entry name" value="4HBT"/>
    <property type="match status" value="1"/>
</dbReference>
<evidence type="ECO:0000256" key="1">
    <source>
        <dbReference type="ARBA" id="ARBA00005953"/>
    </source>
</evidence>
<sequence length="145" mass="16931">MSQKENFSYSIRVRYSEIDGQKIVFNAHYSTYIDIATTEYFRHVLGDRLQQLADDHSFDPVLRKITLEFIKPAKLDDVLDVFCRVTKLGKSSFELNHEIMRNDELLLKAEVVQVNYNMKSGRAQVIPRKIKDALSHFEKLDLSSF</sequence>
<proteinExistence type="inferred from homology"/>
<evidence type="ECO:0000313" key="4">
    <source>
        <dbReference type="EMBL" id="MYL62116.1"/>
    </source>
</evidence>
<dbReference type="InterPro" id="IPR006683">
    <property type="entry name" value="Thioestr_dom"/>
</dbReference>
<keyword evidence="2 4" id="KW-0378">Hydrolase</keyword>
<organism evidence="4 5">
    <name type="scientific">Guptibacillus hwajinpoensis</name>
    <dbReference type="NCBI Taxonomy" id="208199"/>
    <lineage>
        <taxon>Bacteria</taxon>
        <taxon>Bacillati</taxon>
        <taxon>Bacillota</taxon>
        <taxon>Bacilli</taxon>
        <taxon>Bacillales</taxon>
        <taxon>Guptibacillaceae</taxon>
        <taxon>Guptibacillus</taxon>
    </lineage>
</organism>
<dbReference type="InterPro" id="IPR006684">
    <property type="entry name" value="YbgC/YbaW"/>
</dbReference>
<dbReference type="PANTHER" id="PTHR31793">
    <property type="entry name" value="4-HYDROXYBENZOYL-COA THIOESTERASE FAMILY MEMBER"/>
    <property type="match status" value="1"/>
</dbReference>
<evidence type="ECO:0000256" key="2">
    <source>
        <dbReference type="ARBA" id="ARBA00022801"/>
    </source>
</evidence>
<dbReference type="Gene3D" id="3.10.129.10">
    <property type="entry name" value="Hotdog Thioesterase"/>
    <property type="match status" value="1"/>
</dbReference>
<dbReference type="RefSeq" id="WP_160918001.1">
    <property type="nucleotide sequence ID" value="NZ_WMEY01000001.1"/>
</dbReference>
<protein>
    <submittedName>
        <fullName evidence="4">YbgC/FadM family acyl-CoA thioesterase</fullName>
        <ecNumber evidence="4">3.1.2.-</ecNumber>
    </submittedName>
</protein>
<name>A0A845EU36_9BACL</name>
<dbReference type="EMBL" id="WMEY01000001">
    <property type="protein sequence ID" value="MYL62116.1"/>
    <property type="molecule type" value="Genomic_DNA"/>
</dbReference>
<dbReference type="PANTHER" id="PTHR31793:SF27">
    <property type="entry name" value="NOVEL THIOESTERASE SUPERFAMILY DOMAIN AND SAPOSIN A-TYPE DOMAIN CONTAINING PROTEIN (0610012H03RIK)"/>
    <property type="match status" value="1"/>
</dbReference>
<dbReference type="Proteomes" id="UP000447833">
    <property type="component" value="Unassembled WGS sequence"/>
</dbReference>
<dbReference type="NCBIfam" id="TIGR00051">
    <property type="entry name" value="YbgC/FadM family acyl-CoA thioesterase"/>
    <property type="match status" value="1"/>
</dbReference>
<dbReference type="GO" id="GO:0047617">
    <property type="term" value="F:fatty acyl-CoA hydrolase activity"/>
    <property type="evidence" value="ECO:0007669"/>
    <property type="project" value="TreeGrafter"/>
</dbReference>
<feature type="domain" description="Thioesterase" evidence="3">
    <location>
        <begin position="22"/>
        <end position="106"/>
    </location>
</feature>
<dbReference type="CDD" id="cd00586">
    <property type="entry name" value="4HBT"/>
    <property type="match status" value="1"/>
</dbReference>
<evidence type="ECO:0000259" key="3">
    <source>
        <dbReference type="Pfam" id="PF03061"/>
    </source>
</evidence>
<comment type="similarity">
    <text evidence="1">Belongs to the 4-hydroxybenzoyl-CoA thioesterase family.</text>
</comment>
<evidence type="ECO:0000313" key="5">
    <source>
        <dbReference type="Proteomes" id="UP000447833"/>
    </source>
</evidence>
<dbReference type="InterPro" id="IPR029069">
    <property type="entry name" value="HotDog_dom_sf"/>
</dbReference>
<dbReference type="PIRSF" id="PIRSF003230">
    <property type="entry name" value="YbgC"/>
    <property type="match status" value="1"/>
</dbReference>
<reference evidence="4 5" key="1">
    <citation type="submission" date="2019-11" db="EMBL/GenBank/DDBJ databases">
        <title>Genome sequences of 17 halophilic strains isolated from different environments.</title>
        <authorList>
            <person name="Furrow R.E."/>
        </authorList>
    </citation>
    <scope>NUCLEOTIDE SEQUENCE [LARGE SCALE GENOMIC DNA]</scope>
    <source>
        <strain evidence="4 5">22506_14_FS</strain>
    </source>
</reference>
<dbReference type="SUPFAM" id="SSF54637">
    <property type="entry name" value="Thioesterase/thiol ester dehydrase-isomerase"/>
    <property type="match status" value="1"/>
</dbReference>